<evidence type="ECO:0000259" key="2">
    <source>
        <dbReference type="Pfam" id="PF09220"/>
    </source>
</evidence>
<proteinExistence type="predicted"/>
<dbReference type="OrthoDB" id="4025572at2759"/>
<comment type="caution">
    <text evidence="3">The sequence shown here is derived from an EMBL/GenBank/DDBJ whole genome shotgun (WGS) entry which is preliminary data.</text>
</comment>
<name>A0A833RG21_9POAL</name>
<protein>
    <submittedName>
        <fullName evidence="3">Major capsid protein</fullName>
    </submittedName>
</protein>
<dbReference type="AlphaFoldDB" id="A0A833RG21"/>
<dbReference type="InterPro" id="IPR015302">
    <property type="entry name" value="Major_coat_LA-virus"/>
</dbReference>
<organism evidence="3 4">
    <name type="scientific">Carex littledalei</name>
    <dbReference type="NCBI Taxonomy" id="544730"/>
    <lineage>
        <taxon>Eukaryota</taxon>
        <taxon>Viridiplantae</taxon>
        <taxon>Streptophyta</taxon>
        <taxon>Embryophyta</taxon>
        <taxon>Tracheophyta</taxon>
        <taxon>Spermatophyta</taxon>
        <taxon>Magnoliopsida</taxon>
        <taxon>Liliopsida</taxon>
        <taxon>Poales</taxon>
        <taxon>Cyperaceae</taxon>
        <taxon>Cyperoideae</taxon>
        <taxon>Cariceae</taxon>
        <taxon>Carex</taxon>
        <taxon>Carex subgen. Euthyceras</taxon>
    </lineage>
</organism>
<feature type="region of interest" description="Disordered" evidence="1">
    <location>
        <begin position="767"/>
        <end position="789"/>
    </location>
</feature>
<evidence type="ECO:0000313" key="3">
    <source>
        <dbReference type="EMBL" id="KAF3338476.1"/>
    </source>
</evidence>
<evidence type="ECO:0000313" key="4">
    <source>
        <dbReference type="Proteomes" id="UP000623129"/>
    </source>
</evidence>
<reference evidence="3" key="1">
    <citation type="submission" date="2020-01" db="EMBL/GenBank/DDBJ databases">
        <title>Genome sequence of Kobresia littledalei, the first chromosome-level genome in the family Cyperaceae.</title>
        <authorList>
            <person name="Qu G."/>
        </authorList>
    </citation>
    <scope>NUCLEOTIDE SEQUENCE</scope>
    <source>
        <strain evidence="3">C.B.Clarke</strain>
        <tissue evidence="3">Leaf</tissue>
    </source>
</reference>
<dbReference type="Gene3D" id="3.90.1840.10">
    <property type="entry name" value="Major capsid protein"/>
    <property type="match status" value="1"/>
</dbReference>
<feature type="compositionally biased region" description="Low complexity" evidence="1">
    <location>
        <begin position="700"/>
        <end position="717"/>
    </location>
</feature>
<feature type="compositionally biased region" description="Gly residues" evidence="1">
    <location>
        <begin position="718"/>
        <end position="729"/>
    </location>
</feature>
<feature type="region of interest" description="Disordered" evidence="1">
    <location>
        <begin position="700"/>
        <end position="729"/>
    </location>
</feature>
<feature type="domain" description="Major coat protein L-A virus" evidence="2">
    <location>
        <begin position="47"/>
        <end position="431"/>
    </location>
</feature>
<dbReference type="EMBL" id="SWLB01000005">
    <property type="protein sequence ID" value="KAF3338476.1"/>
    <property type="molecule type" value="Genomic_DNA"/>
</dbReference>
<dbReference type="Pfam" id="PF09220">
    <property type="entry name" value="LA-virus_coat"/>
    <property type="match status" value="1"/>
</dbReference>
<evidence type="ECO:0000256" key="1">
    <source>
        <dbReference type="SAM" id="MobiDB-lite"/>
    </source>
</evidence>
<gene>
    <name evidence="3" type="ORF">FCM35_KLT17313</name>
</gene>
<dbReference type="SUPFAM" id="SSF82856">
    <property type="entry name" value="L-A virus major coat protein"/>
    <property type="match status" value="1"/>
</dbReference>
<sequence length="789" mass="86030">MDTFVRNFFPNYNTPGVDFRFDKKPQTWCFSTGLLQTNVDGLERSVRRCVYQPMTPLGLATAKLERMGSVYDGLNKQYLTAEGQINFIAISDSLKLMAGKSYTEVSVFISKAQSMRWDDNHVSLIFNMMRYVMLKKFAEVTGSLNGSLGHFKEADLDIDLDQYWTTEYPEECAFTTWPTQPPAAGHYVSVMFLDDPFPANDSSALDLRGLTEDQTIFVLIMLNAWTRRSRFKLDFSLPQLTHAAAYRGSYNVTTTYDNWANGTEQVAMPSSASAWEALRKYVTQNRLFEHFSTALYLMSAMTYQFVPETAEGIAWLAVDWKAVLPSFYSIRGRTSFLNTGDAAFLNQRPLDEWGYIANRIEKINLMALVFSQAVYSGFAIRSVRKCFELEPQDLYQSESMFYSVENLISAAAAEFTRVDCPLSGTAGVYISASTEIDRYVEDREVLTCNVEGTQVPQTHTYGVQESTTPRLYTVQVPMMTFPGYPVFLTPTSPFPYDSVYQESGFFDEKTGSLQPRGNELKIHQAWRMINFLNNCGYEARYDVKGDVIGAKAYIQGRYSGQTWPVLYKPEQSDDPVILRQQIAGDRVQTEIPPMNNKFFKSHIVKYKYSVMRRGVAGALHEPGTDVTEVGGHVQLVKATSTVAFKLEDGVKHQRKIRPGVVRLGAVRPAGARSAALGPATVPPAAPGLVATAPAVTGPVATGPAATGPTATRPAVGGSETGRGSIGGAGTGNGATGGAGTGGYGTGGYGTGGYGTGGYGTGGAGMAAPEPAAAGPTATGPAAATHWKAT</sequence>
<accession>A0A833RG21</accession>
<dbReference type="InterPro" id="IPR036332">
    <property type="entry name" value="Major_coat_LA-virus_sf"/>
</dbReference>
<keyword evidence="4" id="KW-1185">Reference proteome</keyword>
<dbReference type="Proteomes" id="UP000623129">
    <property type="component" value="Unassembled WGS sequence"/>
</dbReference>